<comment type="caution">
    <text evidence="8">The sequence shown here is derived from an EMBL/GenBank/DDBJ whole genome shotgun (WGS) entry which is preliminary data.</text>
</comment>
<dbReference type="PANTHER" id="PTHR11306:SF0">
    <property type="entry name" value="PHOSPHATIDYLGLYCEROL_PHOSPHATIDYLINOSITOL TRANSFER PROTEIN"/>
    <property type="match status" value="1"/>
</dbReference>
<keyword evidence="5" id="KW-0732">Signal</keyword>
<keyword evidence="6" id="KW-0445">Lipid transport</keyword>
<dbReference type="Pfam" id="PF02221">
    <property type="entry name" value="E1_DerP2_DerF2"/>
    <property type="match status" value="1"/>
</dbReference>
<evidence type="ECO:0000259" key="7">
    <source>
        <dbReference type="SMART" id="SM00737"/>
    </source>
</evidence>
<dbReference type="GO" id="GO:0015918">
    <property type="term" value="P:sterol transport"/>
    <property type="evidence" value="ECO:0007669"/>
    <property type="project" value="InterPro"/>
</dbReference>
<evidence type="ECO:0000313" key="8">
    <source>
        <dbReference type="EMBL" id="KAK3264698.1"/>
    </source>
</evidence>
<dbReference type="GO" id="GO:0032934">
    <property type="term" value="F:sterol binding"/>
    <property type="evidence" value="ECO:0007669"/>
    <property type="project" value="InterPro"/>
</dbReference>
<organism evidence="8 9">
    <name type="scientific">Cymbomonas tetramitiformis</name>
    <dbReference type="NCBI Taxonomy" id="36881"/>
    <lineage>
        <taxon>Eukaryota</taxon>
        <taxon>Viridiplantae</taxon>
        <taxon>Chlorophyta</taxon>
        <taxon>Pyramimonadophyceae</taxon>
        <taxon>Pyramimonadales</taxon>
        <taxon>Pyramimonadaceae</taxon>
        <taxon>Cymbomonas</taxon>
    </lineage>
</organism>
<dbReference type="PANTHER" id="PTHR11306">
    <property type="entry name" value="NIEMANN PICK TYPE C2 PROTEIN NPC2-RELATED"/>
    <property type="match status" value="1"/>
</dbReference>
<protein>
    <recommendedName>
        <fullName evidence="7">MD-2-related lipid-recognition domain-containing protein</fullName>
    </recommendedName>
</protein>
<dbReference type="Gene3D" id="2.60.40.770">
    <property type="match status" value="1"/>
</dbReference>
<evidence type="ECO:0000256" key="3">
    <source>
        <dbReference type="ARBA" id="ARBA00011245"/>
    </source>
</evidence>
<dbReference type="InterPro" id="IPR003172">
    <property type="entry name" value="ML_dom"/>
</dbReference>
<dbReference type="Proteomes" id="UP001190700">
    <property type="component" value="Unassembled WGS sequence"/>
</dbReference>
<feature type="domain" description="MD-2-related lipid-recognition" evidence="7">
    <location>
        <begin position="2"/>
        <end position="99"/>
    </location>
</feature>
<keyword evidence="9" id="KW-1185">Reference proteome</keyword>
<gene>
    <name evidence="8" type="ORF">CYMTET_26578</name>
</gene>
<keyword evidence="4" id="KW-0813">Transport</keyword>
<proteinExistence type="inferred from homology"/>
<reference evidence="8 9" key="1">
    <citation type="journal article" date="2015" name="Genome Biol. Evol.">
        <title>Comparative Genomics of a Bacterivorous Green Alga Reveals Evolutionary Causalities and Consequences of Phago-Mixotrophic Mode of Nutrition.</title>
        <authorList>
            <person name="Burns J.A."/>
            <person name="Paasch A."/>
            <person name="Narechania A."/>
            <person name="Kim E."/>
        </authorList>
    </citation>
    <scope>NUCLEOTIDE SEQUENCE [LARGE SCALE GENOMIC DNA]</scope>
    <source>
        <strain evidence="8 9">PLY_AMNH</strain>
    </source>
</reference>
<dbReference type="AlphaFoldDB" id="A0AAE0FS73"/>
<sequence length="145" mass="15647">MSPYPIVEGQDLTVRAAGTTAEQLEDGSVAEVRVKLYGIKVFSETVKLCEGENCPIAKGPLEAKISTSVPRVGLSATVTVEVAIKDENGAEVDCVEAEVKIVPSLNEPRVALSHQRLVYSRDMDLISTSKHPISRARPQNVAVYL</sequence>
<evidence type="ECO:0000256" key="5">
    <source>
        <dbReference type="ARBA" id="ARBA00022729"/>
    </source>
</evidence>
<evidence type="ECO:0000256" key="4">
    <source>
        <dbReference type="ARBA" id="ARBA00022448"/>
    </source>
</evidence>
<dbReference type="InterPro" id="IPR039670">
    <property type="entry name" value="NPC2-like"/>
</dbReference>
<dbReference type="SMART" id="SM00737">
    <property type="entry name" value="ML"/>
    <property type="match status" value="1"/>
</dbReference>
<evidence type="ECO:0000256" key="6">
    <source>
        <dbReference type="ARBA" id="ARBA00023055"/>
    </source>
</evidence>
<comment type="function">
    <text evidence="1">Catalyzes the intermembrane transfer of phosphatidylglycerol and phosphatidylinositol.</text>
</comment>
<dbReference type="SUPFAM" id="SSF81296">
    <property type="entry name" value="E set domains"/>
    <property type="match status" value="1"/>
</dbReference>
<comment type="similarity">
    <text evidence="2">Belongs to the NPC2 family.</text>
</comment>
<dbReference type="InterPro" id="IPR014756">
    <property type="entry name" value="Ig_E-set"/>
</dbReference>
<evidence type="ECO:0000313" key="9">
    <source>
        <dbReference type="Proteomes" id="UP001190700"/>
    </source>
</evidence>
<accession>A0AAE0FS73</accession>
<evidence type="ECO:0000256" key="2">
    <source>
        <dbReference type="ARBA" id="ARBA00006370"/>
    </source>
</evidence>
<name>A0AAE0FS73_9CHLO</name>
<dbReference type="EMBL" id="LGRX02014402">
    <property type="protein sequence ID" value="KAK3264698.1"/>
    <property type="molecule type" value="Genomic_DNA"/>
</dbReference>
<comment type="subunit">
    <text evidence="3">Monomer.</text>
</comment>
<evidence type="ECO:0000256" key="1">
    <source>
        <dbReference type="ARBA" id="ARBA00002053"/>
    </source>
</evidence>